<dbReference type="Proteomes" id="UP000789525">
    <property type="component" value="Unassembled WGS sequence"/>
</dbReference>
<evidence type="ECO:0000313" key="1">
    <source>
        <dbReference type="EMBL" id="CAG8751200.1"/>
    </source>
</evidence>
<evidence type="ECO:0000313" key="2">
    <source>
        <dbReference type="Proteomes" id="UP000789525"/>
    </source>
</evidence>
<comment type="caution">
    <text evidence="1">The sequence shown here is derived from an EMBL/GenBank/DDBJ whole genome shotgun (WGS) entry which is preliminary data.</text>
</comment>
<feature type="non-terminal residue" evidence="1">
    <location>
        <position position="1"/>
    </location>
</feature>
<reference evidence="1" key="1">
    <citation type="submission" date="2021-06" db="EMBL/GenBank/DDBJ databases">
        <authorList>
            <person name="Kallberg Y."/>
            <person name="Tangrot J."/>
            <person name="Rosling A."/>
        </authorList>
    </citation>
    <scope>NUCLEOTIDE SEQUENCE</scope>
    <source>
        <strain evidence="1">CL356</strain>
    </source>
</reference>
<keyword evidence="2" id="KW-1185">Reference proteome</keyword>
<sequence length="67" mass="7192">SKAATKQAKPATGKGGKVAPKHKFIIDYSRPAADQIFDTAGFEKFLHDHIKVDGKAGNLGDKVKITK</sequence>
<feature type="non-terminal residue" evidence="1">
    <location>
        <position position="67"/>
    </location>
</feature>
<name>A0ACA9QFU0_9GLOM</name>
<proteinExistence type="predicted"/>
<protein>
    <submittedName>
        <fullName evidence="1">9903_t:CDS:1</fullName>
    </submittedName>
</protein>
<organism evidence="1 2">
    <name type="scientific">Acaulospora colombiana</name>
    <dbReference type="NCBI Taxonomy" id="27376"/>
    <lineage>
        <taxon>Eukaryota</taxon>
        <taxon>Fungi</taxon>
        <taxon>Fungi incertae sedis</taxon>
        <taxon>Mucoromycota</taxon>
        <taxon>Glomeromycotina</taxon>
        <taxon>Glomeromycetes</taxon>
        <taxon>Diversisporales</taxon>
        <taxon>Acaulosporaceae</taxon>
        <taxon>Acaulospora</taxon>
    </lineage>
</organism>
<dbReference type="EMBL" id="CAJVPT010053292">
    <property type="protein sequence ID" value="CAG8751200.1"/>
    <property type="molecule type" value="Genomic_DNA"/>
</dbReference>
<accession>A0ACA9QFU0</accession>
<gene>
    <name evidence="1" type="ORF">ACOLOM_LOCUS12705</name>
</gene>